<evidence type="ECO:0000256" key="7">
    <source>
        <dbReference type="SAM" id="Phobius"/>
    </source>
</evidence>
<sequence length="654" mass="68565">MADIASRNTGPGAACWAGASVLALAVGTGVYLGTAHAVDVAARARFDHLARSGKLQLDGAVRAYADVVRGLAGMFEANGGTATRLQFHRYVEALGVAEHYPALESVNFAAYVEDGARDAFVAAVRADRSLDPAGYPDFAIRPAGHRPSHTVLTYLEPLLPEKFGVDLTAGAPVAAQTMARTRDSGRMAASGKPVVVEQPVRHLGMGLRAPVYRVTAGGTVPVDVEGRRAAYVGSVGIGFSVPALVRGALPDAVGRPVALQLYAAAAADAAGPLAVNGADSLLYDGAGPALAALAGDDDLLETVLPVRFDDSVWKARFVARRADLEMGVPPWLAGGAGFAATLLAAALFVRLMRARRAAEARSDLLDVVLDHVDAAIWLQDRDRRYRYVNAKMAAFCGLPAAHVVGRRDRDVLPPAQADALWDADRAVLALGEKRAARDAVAGCDGVVRPLWRVTVPVGGGVEPDAVLCVATDADDVPVPQAGAPAWPDTGAPRPLAAGAFDGVTVLRVEDVAFQQLVARELLEDAVARILGRAADEQAGVLLDVRVLSDASGGQPERMRKFAFLFLVAARDGLREIDRALAAHDVARAVAVAHRLKSAARTVGALAFGDVCADLERQHGPDAARALAARLRGLLARLEHHIAAELGARRQDQKT</sequence>
<dbReference type="InterPro" id="IPR008207">
    <property type="entry name" value="Sig_transdc_His_kin_Hpt_dom"/>
</dbReference>
<dbReference type="SMART" id="SM00091">
    <property type="entry name" value="PAS"/>
    <property type="match status" value="1"/>
</dbReference>
<keyword evidence="4" id="KW-0902">Two-component regulatory system</keyword>
<keyword evidence="3 7" id="KW-1133">Transmembrane helix</keyword>
<dbReference type="Gene3D" id="3.30.450.350">
    <property type="entry name" value="CHASE domain"/>
    <property type="match status" value="1"/>
</dbReference>
<dbReference type="InterPro" id="IPR042240">
    <property type="entry name" value="CHASE_sf"/>
</dbReference>
<evidence type="ECO:0000256" key="3">
    <source>
        <dbReference type="ARBA" id="ARBA00022989"/>
    </source>
</evidence>
<dbReference type="Gene3D" id="1.20.120.160">
    <property type="entry name" value="HPT domain"/>
    <property type="match status" value="1"/>
</dbReference>
<evidence type="ECO:0000313" key="11">
    <source>
        <dbReference type="EMBL" id="NIA55221.1"/>
    </source>
</evidence>
<dbReference type="InterPro" id="IPR013656">
    <property type="entry name" value="PAS_4"/>
</dbReference>
<dbReference type="Proteomes" id="UP000716322">
    <property type="component" value="Unassembled WGS sequence"/>
</dbReference>
<dbReference type="InterPro" id="IPR000014">
    <property type="entry name" value="PAS"/>
</dbReference>
<dbReference type="InterPro" id="IPR036641">
    <property type="entry name" value="HPT_dom_sf"/>
</dbReference>
<evidence type="ECO:0000259" key="9">
    <source>
        <dbReference type="PROSITE" id="PS50839"/>
    </source>
</evidence>
<keyword evidence="12" id="KW-1185">Reference proteome</keyword>
<dbReference type="Pfam" id="PF03924">
    <property type="entry name" value="CHASE"/>
    <property type="match status" value="1"/>
</dbReference>
<dbReference type="PROSITE" id="PS50112">
    <property type="entry name" value="PAS"/>
    <property type="match status" value="1"/>
</dbReference>
<dbReference type="Pfam" id="PF08448">
    <property type="entry name" value="PAS_4"/>
    <property type="match status" value="1"/>
</dbReference>
<keyword evidence="6" id="KW-0597">Phosphoprotein</keyword>
<dbReference type="CDD" id="cd00130">
    <property type="entry name" value="PAS"/>
    <property type="match status" value="1"/>
</dbReference>
<comment type="subcellular location">
    <subcellularLocation>
        <location evidence="1">Membrane</location>
    </subcellularLocation>
</comment>
<evidence type="ECO:0000313" key="12">
    <source>
        <dbReference type="Proteomes" id="UP000716322"/>
    </source>
</evidence>
<feature type="modified residue" description="Phosphohistidine" evidence="6">
    <location>
        <position position="593"/>
    </location>
</feature>
<keyword evidence="5 7" id="KW-0472">Membrane</keyword>
<reference evidence="11 12" key="1">
    <citation type="submission" date="2020-03" db="EMBL/GenBank/DDBJ databases">
        <title>Genome sequence of strain Massilia sp. TW-1.</title>
        <authorList>
            <person name="Chaudhary D.K."/>
        </authorList>
    </citation>
    <scope>NUCLEOTIDE SEQUENCE [LARGE SCALE GENOMIC DNA]</scope>
    <source>
        <strain evidence="11 12">TW-1</strain>
    </source>
</reference>
<feature type="domain" description="PAS" evidence="8">
    <location>
        <begin position="361"/>
        <end position="431"/>
    </location>
</feature>
<proteinExistence type="predicted"/>
<dbReference type="InterPro" id="IPR035965">
    <property type="entry name" value="PAS-like_dom_sf"/>
</dbReference>
<dbReference type="PROSITE" id="PS50894">
    <property type="entry name" value="HPT"/>
    <property type="match status" value="1"/>
</dbReference>
<accession>A0ABX0PCZ2</accession>
<dbReference type="RefSeq" id="WP_166860358.1">
    <property type="nucleotide sequence ID" value="NZ_JAAQOM010000009.1"/>
</dbReference>
<protein>
    <submittedName>
        <fullName evidence="11">PAS domain-containing protein</fullName>
    </submittedName>
</protein>
<feature type="transmembrane region" description="Helical" evidence="7">
    <location>
        <begin position="331"/>
        <end position="352"/>
    </location>
</feature>
<dbReference type="SUPFAM" id="SSF55785">
    <property type="entry name" value="PYP-like sensor domain (PAS domain)"/>
    <property type="match status" value="1"/>
</dbReference>
<evidence type="ECO:0000256" key="2">
    <source>
        <dbReference type="ARBA" id="ARBA00022692"/>
    </source>
</evidence>
<feature type="domain" description="CHASE" evidence="9">
    <location>
        <begin position="147"/>
        <end position="245"/>
    </location>
</feature>
<dbReference type="Pfam" id="PF01627">
    <property type="entry name" value="Hpt"/>
    <property type="match status" value="1"/>
</dbReference>
<dbReference type="SMART" id="SM01079">
    <property type="entry name" value="CHASE"/>
    <property type="match status" value="1"/>
</dbReference>
<dbReference type="Gene3D" id="3.30.450.20">
    <property type="entry name" value="PAS domain"/>
    <property type="match status" value="1"/>
</dbReference>
<gene>
    <name evidence="11" type="ORF">HAV22_16405</name>
</gene>
<comment type="caution">
    <text evidence="11">The sequence shown here is derived from an EMBL/GenBank/DDBJ whole genome shotgun (WGS) entry which is preliminary data.</text>
</comment>
<dbReference type="CDD" id="cd00088">
    <property type="entry name" value="HPT"/>
    <property type="match status" value="1"/>
</dbReference>
<name>A0ABX0PCZ2_9BURK</name>
<evidence type="ECO:0000256" key="4">
    <source>
        <dbReference type="ARBA" id="ARBA00023012"/>
    </source>
</evidence>
<dbReference type="InterPro" id="IPR006189">
    <property type="entry name" value="CHASE_dom"/>
</dbReference>
<dbReference type="EMBL" id="JAAQOM010000009">
    <property type="protein sequence ID" value="NIA55221.1"/>
    <property type="molecule type" value="Genomic_DNA"/>
</dbReference>
<evidence type="ECO:0000256" key="1">
    <source>
        <dbReference type="ARBA" id="ARBA00004370"/>
    </source>
</evidence>
<evidence type="ECO:0000259" key="8">
    <source>
        <dbReference type="PROSITE" id="PS50112"/>
    </source>
</evidence>
<evidence type="ECO:0000259" key="10">
    <source>
        <dbReference type="PROSITE" id="PS50894"/>
    </source>
</evidence>
<evidence type="ECO:0000256" key="5">
    <source>
        <dbReference type="ARBA" id="ARBA00023136"/>
    </source>
</evidence>
<dbReference type="PROSITE" id="PS50839">
    <property type="entry name" value="CHASE"/>
    <property type="match status" value="1"/>
</dbReference>
<organism evidence="11 12">
    <name type="scientific">Telluria antibiotica</name>
    <dbReference type="NCBI Taxonomy" id="2717319"/>
    <lineage>
        <taxon>Bacteria</taxon>
        <taxon>Pseudomonadati</taxon>
        <taxon>Pseudomonadota</taxon>
        <taxon>Betaproteobacteria</taxon>
        <taxon>Burkholderiales</taxon>
        <taxon>Oxalobacteraceae</taxon>
        <taxon>Telluria group</taxon>
        <taxon>Telluria</taxon>
    </lineage>
</organism>
<feature type="domain" description="HPt" evidence="10">
    <location>
        <begin position="554"/>
        <end position="648"/>
    </location>
</feature>
<evidence type="ECO:0000256" key="6">
    <source>
        <dbReference type="PROSITE-ProRule" id="PRU00110"/>
    </source>
</evidence>
<keyword evidence="2 7" id="KW-0812">Transmembrane</keyword>
<dbReference type="SUPFAM" id="SSF47226">
    <property type="entry name" value="Histidine-containing phosphotransfer domain, HPT domain"/>
    <property type="match status" value="1"/>
</dbReference>